<dbReference type="GO" id="GO:0016286">
    <property type="term" value="F:small conductance calcium-activated potassium channel activity"/>
    <property type="evidence" value="ECO:0007669"/>
    <property type="project" value="InterPro"/>
</dbReference>
<accession>A0AAD5QUB9</accession>
<keyword evidence="2" id="KW-0407">Ion channel</keyword>
<dbReference type="Proteomes" id="UP001196413">
    <property type="component" value="Unassembled WGS sequence"/>
</dbReference>
<keyword evidence="1" id="KW-0812">Transmembrane</keyword>
<sequence length="185" mass="21032">MHDEMHPVSLLLRSFVALSTVALLIQIVLYHINDIVLDLVDCGADDWRVVLTADRAVQFCTEFLLCAICPLPGTGSMQWSFIETTRNMQSSQGRSFYSREVPIDVLLSMLMLSRVYLFARFMVLHSKQFQDASTRTLAALNRIQVNFSFVLKNSTGSTTNTISYNIYNNFLGRHVLDVRAMRKVS</sequence>
<keyword evidence="2" id="KW-0406">Ion transport</keyword>
<evidence type="ECO:0000313" key="2">
    <source>
        <dbReference type="EMBL" id="KAJ1365083.1"/>
    </source>
</evidence>
<name>A0AAD5QUB9_PARTN</name>
<dbReference type="InterPro" id="IPR015449">
    <property type="entry name" value="K_chnl_Ca-activ_SK"/>
</dbReference>
<keyword evidence="2" id="KW-0813">Transport</keyword>
<keyword evidence="1" id="KW-1133">Transmembrane helix</keyword>
<dbReference type="PANTHER" id="PTHR10153">
    <property type="entry name" value="SMALL CONDUCTANCE CALCIUM-ACTIVATED POTASSIUM CHANNEL"/>
    <property type="match status" value="1"/>
</dbReference>
<organism evidence="2 3">
    <name type="scientific">Parelaphostrongylus tenuis</name>
    <name type="common">Meningeal worm</name>
    <dbReference type="NCBI Taxonomy" id="148309"/>
    <lineage>
        <taxon>Eukaryota</taxon>
        <taxon>Metazoa</taxon>
        <taxon>Ecdysozoa</taxon>
        <taxon>Nematoda</taxon>
        <taxon>Chromadorea</taxon>
        <taxon>Rhabditida</taxon>
        <taxon>Rhabditina</taxon>
        <taxon>Rhabditomorpha</taxon>
        <taxon>Strongyloidea</taxon>
        <taxon>Metastrongylidae</taxon>
        <taxon>Parelaphostrongylus</taxon>
    </lineage>
</organism>
<evidence type="ECO:0000313" key="3">
    <source>
        <dbReference type="Proteomes" id="UP001196413"/>
    </source>
</evidence>
<dbReference type="EMBL" id="JAHQIW010005170">
    <property type="protein sequence ID" value="KAJ1365083.1"/>
    <property type="molecule type" value="Genomic_DNA"/>
</dbReference>
<keyword evidence="3" id="KW-1185">Reference proteome</keyword>
<keyword evidence="1" id="KW-0472">Membrane</keyword>
<feature type="transmembrane region" description="Helical" evidence="1">
    <location>
        <begin position="12"/>
        <end position="32"/>
    </location>
</feature>
<reference evidence="2" key="1">
    <citation type="submission" date="2021-06" db="EMBL/GenBank/DDBJ databases">
        <title>Parelaphostrongylus tenuis whole genome reference sequence.</title>
        <authorList>
            <person name="Garwood T.J."/>
            <person name="Larsen P.A."/>
            <person name="Fountain-Jones N.M."/>
            <person name="Garbe J.R."/>
            <person name="Macchietto M.G."/>
            <person name="Kania S.A."/>
            <person name="Gerhold R.W."/>
            <person name="Richards J.E."/>
            <person name="Wolf T.M."/>
        </authorList>
    </citation>
    <scope>NUCLEOTIDE SEQUENCE</scope>
    <source>
        <strain evidence="2">MNPRO001-30</strain>
        <tissue evidence="2">Meninges</tissue>
    </source>
</reference>
<protein>
    <submittedName>
        <fullName evidence="2">Small conductance calcium-activated potassium channel-like protein 3</fullName>
    </submittedName>
</protein>
<comment type="caution">
    <text evidence="2">The sequence shown here is derived from an EMBL/GenBank/DDBJ whole genome shotgun (WGS) entry which is preliminary data.</text>
</comment>
<dbReference type="GO" id="GO:0016020">
    <property type="term" value="C:membrane"/>
    <property type="evidence" value="ECO:0007669"/>
    <property type="project" value="InterPro"/>
</dbReference>
<proteinExistence type="predicted"/>
<dbReference type="Pfam" id="PF03530">
    <property type="entry name" value="SK_channel"/>
    <property type="match status" value="1"/>
</dbReference>
<gene>
    <name evidence="2" type="primary">KCNL3_1</name>
    <name evidence="2" type="ORF">KIN20_025305</name>
</gene>
<dbReference type="AlphaFoldDB" id="A0AAD5QUB9"/>
<evidence type="ECO:0000256" key="1">
    <source>
        <dbReference type="SAM" id="Phobius"/>
    </source>
</evidence>